<evidence type="ECO:0000313" key="1">
    <source>
        <dbReference type="EMBL" id="MDN3205643.1"/>
    </source>
</evidence>
<sequence length="334" mass="39764">MDIEFISQLLNSQETHGSWDHEEFLSQLGYAFEFFKENDDSELLVEPTYCNYLSCNPEFNRTVYIFSGNKSEHYIPLRFLSNPKSDLNDHEIIEILECRRVMGLNEEISPGLRIYLKTIKHRLEDLKHSRVEVWALQVDNAMKEYDSFQKPFIYSDVVKWVHDYYGCFKHYEDDYLDTGQELKQLQFLEIYLVFDLMVNIYEEISNFHPGLKELTIENAKDHFEGIFEIESAIRFSGIDKLFDIPAEKYGQSFCVDELDFGGEEFSQVGFFLNRFFQIQPILVKKYYALSVEETDQLLELERDFNPFLEIKLLQFHMDIRERARERGEEIPLNL</sequence>
<name>A0ABT7YGJ2_9BACT</name>
<dbReference type="RefSeq" id="WP_290002317.1">
    <property type="nucleotide sequence ID" value="NZ_JAUEPH010000007.1"/>
</dbReference>
<evidence type="ECO:0000313" key="2">
    <source>
        <dbReference type="Proteomes" id="UP001171916"/>
    </source>
</evidence>
<keyword evidence="2" id="KW-1185">Reference proteome</keyword>
<organism evidence="1 2">
    <name type="scientific">Algoriphagus sediminis</name>
    <dbReference type="NCBI Taxonomy" id="3057113"/>
    <lineage>
        <taxon>Bacteria</taxon>
        <taxon>Pseudomonadati</taxon>
        <taxon>Bacteroidota</taxon>
        <taxon>Cytophagia</taxon>
        <taxon>Cytophagales</taxon>
        <taxon>Cyclobacteriaceae</taxon>
        <taxon>Algoriphagus</taxon>
    </lineage>
</organism>
<comment type="caution">
    <text evidence="1">The sequence shown here is derived from an EMBL/GenBank/DDBJ whole genome shotgun (WGS) entry which is preliminary data.</text>
</comment>
<accession>A0ABT7YGJ2</accession>
<proteinExistence type="predicted"/>
<dbReference type="Proteomes" id="UP001171916">
    <property type="component" value="Unassembled WGS sequence"/>
</dbReference>
<protein>
    <submittedName>
        <fullName evidence="1">Uncharacterized protein</fullName>
    </submittedName>
</protein>
<reference evidence="1" key="1">
    <citation type="submission" date="2023-06" db="EMBL/GenBank/DDBJ databases">
        <title>Robiginitalea aurantiacus sp. nov. and Algoriphagus sediminis sp. nov., isolated from coastal sediment.</title>
        <authorList>
            <person name="Zhou Z.Y."/>
            <person name="An J."/>
            <person name="Jia Y.W."/>
            <person name="Du Z.J."/>
        </authorList>
    </citation>
    <scope>NUCLEOTIDE SEQUENCE</scope>
    <source>
        <strain evidence="1">C2-7</strain>
    </source>
</reference>
<dbReference type="EMBL" id="JAUEPH010000007">
    <property type="protein sequence ID" value="MDN3205643.1"/>
    <property type="molecule type" value="Genomic_DNA"/>
</dbReference>
<gene>
    <name evidence="1" type="ORF">QVH07_15885</name>
</gene>